<name>A0A2P7BJE1_9HYPH</name>
<dbReference type="InterPro" id="IPR029046">
    <property type="entry name" value="LolA/LolB/LppX"/>
</dbReference>
<dbReference type="Pfam" id="PF03548">
    <property type="entry name" value="LolA"/>
    <property type="match status" value="1"/>
</dbReference>
<sequence>MTKTRVPFRAIGSLARASAVASMVGMGLLVGASAALVTPALAQAAPAGIGAAQEIANKFSGVKTLTGNFVQFGPRGEQTEGTFYIERPGKIRFNYNKPSPIRVISDGSSVVINNRKLDTWDLYPLSKTPLKLLLSNQIDLSGGKVKSVKQEPDMTTIVLGDKSVFGNSTITMMFDPRSYDLRQWTITDAQGLDTTVMITNVRTGVRFADDMFKIDYTRIAMKK</sequence>
<proteinExistence type="predicted"/>
<keyword evidence="1" id="KW-0732">Signal</keyword>
<reference evidence="3" key="1">
    <citation type="submission" date="2017-11" db="EMBL/GenBank/DDBJ databases">
        <authorList>
            <person name="Kuznetsova I."/>
            <person name="Sazanova A."/>
            <person name="Chirak E."/>
            <person name="Safronova V."/>
            <person name="Willems A."/>
        </authorList>
    </citation>
    <scope>NUCLEOTIDE SEQUENCE [LARGE SCALE GENOMIC DNA]</scope>
    <source>
        <strain evidence="3">STM 196</strain>
    </source>
</reference>
<gene>
    <name evidence="2" type="ORF">CU102_18930</name>
</gene>
<evidence type="ECO:0008006" key="4">
    <source>
        <dbReference type="Google" id="ProtNLM"/>
    </source>
</evidence>
<dbReference type="InterPro" id="IPR004564">
    <property type="entry name" value="OM_lipoprot_carrier_LolA-like"/>
</dbReference>
<accession>A0A2P7BJE1</accession>
<dbReference type="PANTHER" id="PTHR35869:SF1">
    <property type="entry name" value="OUTER-MEMBRANE LIPOPROTEIN CARRIER PROTEIN"/>
    <property type="match status" value="1"/>
</dbReference>
<evidence type="ECO:0000256" key="1">
    <source>
        <dbReference type="ARBA" id="ARBA00022729"/>
    </source>
</evidence>
<dbReference type="PANTHER" id="PTHR35869">
    <property type="entry name" value="OUTER-MEMBRANE LIPOPROTEIN CARRIER PROTEIN"/>
    <property type="match status" value="1"/>
</dbReference>
<dbReference type="EMBL" id="PGGO01000015">
    <property type="protein sequence ID" value="PSH66590.1"/>
    <property type="molecule type" value="Genomic_DNA"/>
</dbReference>
<keyword evidence="3" id="KW-1185">Reference proteome</keyword>
<dbReference type="Proteomes" id="UP000241444">
    <property type="component" value="Unassembled WGS sequence"/>
</dbReference>
<protein>
    <recommendedName>
        <fullName evidence="4">Outer membrane lipoprotein carrier protein LolA</fullName>
    </recommendedName>
</protein>
<dbReference type="CDD" id="cd16325">
    <property type="entry name" value="LolA"/>
    <property type="match status" value="1"/>
</dbReference>
<dbReference type="RefSeq" id="WP_106712666.1">
    <property type="nucleotide sequence ID" value="NZ_PGGO01000015.1"/>
</dbReference>
<dbReference type="OrthoDB" id="9800501at2"/>
<dbReference type="SUPFAM" id="SSF89392">
    <property type="entry name" value="Prokaryotic lipoproteins and lipoprotein localization factors"/>
    <property type="match status" value="1"/>
</dbReference>
<organism evidence="2 3">
    <name type="scientific">Phyllobacterium brassicacearum</name>
    <dbReference type="NCBI Taxonomy" id="314235"/>
    <lineage>
        <taxon>Bacteria</taxon>
        <taxon>Pseudomonadati</taxon>
        <taxon>Pseudomonadota</taxon>
        <taxon>Alphaproteobacteria</taxon>
        <taxon>Hyphomicrobiales</taxon>
        <taxon>Phyllobacteriaceae</taxon>
        <taxon>Phyllobacterium</taxon>
    </lineage>
</organism>
<comment type="caution">
    <text evidence="2">The sequence shown here is derived from an EMBL/GenBank/DDBJ whole genome shotgun (WGS) entry which is preliminary data.</text>
</comment>
<evidence type="ECO:0000313" key="3">
    <source>
        <dbReference type="Proteomes" id="UP000241444"/>
    </source>
</evidence>
<dbReference type="AlphaFoldDB" id="A0A2P7BJE1"/>
<evidence type="ECO:0000313" key="2">
    <source>
        <dbReference type="EMBL" id="PSH66590.1"/>
    </source>
</evidence>
<dbReference type="Gene3D" id="2.50.20.10">
    <property type="entry name" value="Lipoprotein localisation LolA/LolB/LppX"/>
    <property type="match status" value="1"/>
</dbReference>